<dbReference type="Proteomes" id="UP001152485">
    <property type="component" value="Unassembled WGS sequence"/>
</dbReference>
<dbReference type="RefSeq" id="WP_261592051.1">
    <property type="nucleotide sequence ID" value="NZ_CAMAPD010000003.1"/>
</dbReference>
<evidence type="ECO:0000313" key="2">
    <source>
        <dbReference type="Proteomes" id="UP001152485"/>
    </source>
</evidence>
<proteinExistence type="predicted"/>
<sequence>MDGASLLNGVNATIKPVNGFKDTYVYHKDKQTVYIKHVFANKLTSNLKPTMTAQDIDLIRQLDALHLRCYVLVHIKSYNSKQYDLALFLDDYEAIQGVSNELVKQRAMPINNAVNLINTILL</sequence>
<organism evidence="1 2">
    <name type="scientific">Pseudoalteromonas holothuriae</name>
    <dbReference type="NCBI Taxonomy" id="2963714"/>
    <lineage>
        <taxon>Bacteria</taxon>
        <taxon>Pseudomonadati</taxon>
        <taxon>Pseudomonadota</taxon>
        <taxon>Gammaproteobacteria</taxon>
        <taxon>Alteromonadales</taxon>
        <taxon>Pseudoalteromonadaceae</taxon>
        <taxon>Pseudoalteromonas</taxon>
    </lineage>
</organism>
<accession>A0ABN8UHU4</accession>
<reference evidence="1 2" key="1">
    <citation type="submission" date="2022-07" db="EMBL/GenBank/DDBJ databases">
        <authorList>
            <person name="Criscuolo A."/>
        </authorList>
    </citation>
    <scope>NUCLEOTIDE SEQUENCE [LARGE SCALE GENOMIC DNA]</scope>
    <source>
        <strain evidence="2">CIP 111951</strain>
    </source>
</reference>
<name>A0ABN8UHU4_9GAMM</name>
<gene>
    <name evidence="1" type="ORF">PSECIP111951_00860</name>
</gene>
<dbReference type="EMBL" id="CAMAPD010000003">
    <property type="protein sequence ID" value="CAH9053625.1"/>
    <property type="molecule type" value="Genomic_DNA"/>
</dbReference>
<evidence type="ECO:0000313" key="1">
    <source>
        <dbReference type="EMBL" id="CAH9053625.1"/>
    </source>
</evidence>
<protein>
    <submittedName>
        <fullName evidence="1">Uncharacterized protein</fullName>
    </submittedName>
</protein>
<comment type="caution">
    <text evidence="1">The sequence shown here is derived from an EMBL/GenBank/DDBJ whole genome shotgun (WGS) entry which is preliminary data.</text>
</comment>